<evidence type="ECO:0000256" key="2">
    <source>
        <dbReference type="SAM" id="SignalP"/>
    </source>
</evidence>
<feature type="signal peptide" evidence="2">
    <location>
        <begin position="1"/>
        <end position="18"/>
    </location>
</feature>
<protein>
    <recommendedName>
        <fullName evidence="5">Secreted protein</fullName>
    </recommendedName>
</protein>
<dbReference type="EMBL" id="JAAAXW010000030">
    <property type="protein sequence ID" value="KAF9548412.1"/>
    <property type="molecule type" value="Genomic_DNA"/>
</dbReference>
<accession>A0A9P6FEQ2</accession>
<dbReference type="Proteomes" id="UP000723463">
    <property type="component" value="Unassembled WGS sequence"/>
</dbReference>
<organism evidence="3 4">
    <name type="scientific">Mortierella hygrophila</name>
    <dbReference type="NCBI Taxonomy" id="979708"/>
    <lineage>
        <taxon>Eukaryota</taxon>
        <taxon>Fungi</taxon>
        <taxon>Fungi incertae sedis</taxon>
        <taxon>Mucoromycota</taxon>
        <taxon>Mortierellomycotina</taxon>
        <taxon>Mortierellomycetes</taxon>
        <taxon>Mortierellales</taxon>
        <taxon>Mortierellaceae</taxon>
        <taxon>Mortierella</taxon>
    </lineage>
</organism>
<comment type="caution">
    <text evidence="3">The sequence shown here is derived from an EMBL/GenBank/DDBJ whole genome shotgun (WGS) entry which is preliminary data.</text>
</comment>
<keyword evidence="2" id="KW-0732">Signal</keyword>
<feature type="chain" id="PRO_5040451663" description="Secreted protein" evidence="2">
    <location>
        <begin position="19"/>
        <end position="356"/>
    </location>
</feature>
<evidence type="ECO:0000313" key="4">
    <source>
        <dbReference type="Proteomes" id="UP000723463"/>
    </source>
</evidence>
<reference evidence="3" key="1">
    <citation type="journal article" date="2020" name="Fungal Divers.">
        <title>Resolving the Mortierellaceae phylogeny through synthesis of multi-gene phylogenetics and phylogenomics.</title>
        <authorList>
            <person name="Vandepol N."/>
            <person name="Liber J."/>
            <person name="Desiro A."/>
            <person name="Na H."/>
            <person name="Kennedy M."/>
            <person name="Barry K."/>
            <person name="Grigoriev I.V."/>
            <person name="Miller A.N."/>
            <person name="O'Donnell K."/>
            <person name="Stajich J.E."/>
            <person name="Bonito G."/>
        </authorList>
    </citation>
    <scope>NUCLEOTIDE SEQUENCE</scope>
    <source>
        <strain evidence="3">NRRL 2591</strain>
    </source>
</reference>
<keyword evidence="4" id="KW-1185">Reference proteome</keyword>
<dbReference type="AlphaFoldDB" id="A0A9P6FEQ2"/>
<evidence type="ECO:0000256" key="1">
    <source>
        <dbReference type="SAM" id="MobiDB-lite"/>
    </source>
</evidence>
<proteinExistence type="predicted"/>
<evidence type="ECO:0008006" key="5">
    <source>
        <dbReference type="Google" id="ProtNLM"/>
    </source>
</evidence>
<gene>
    <name evidence="3" type="ORF">EC957_006628</name>
</gene>
<dbReference type="PROSITE" id="PS51257">
    <property type="entry name" value="PROKAR_LIPOPROTEIN"/>
    <property type="match status" value="1"/>
</dbReference>
<evidence type="ECO:0000313" key="3">
    <source>
        <dbReference type="EMBL" id="KAF9548412.1"/>
    </source>
</evidence>
<sequence>MRILSLALCAAAIACVAAQVAPEQQQQQQQAEFDVAGVQDNYAWAAAATPEELALKADELAELAAEISFRAELLDSLNRDFQAEGLDCIAYKPAIDAVLTGIIQPAKSVTNSPFVGTAFQFLVQQLEGLKGLVDKVTTDSSGIVAGLDFAFSTLKTILATIKHIPLPSDISPIVKVIESAKPIICTAVQCVLGGSKLAITQDHCAPIADMYRLFVADATTNAPTVPDTASDEWKRIAAGVSSVLQLSKNAIAQSNEALLNTRPIFAADLLNQYRDEYLRVAETDDAKIYAQTYLGAIVGASNALEACLRVAADPAVAAEELLQELNAQARFEDDNDENDEDDNDENDEDEVDEEDQ</sequence>
<name>A0A9P6FEQ2_9FUNG</name>
<feature type="region of interest" description="Disordered" evidence="1">
    <location>
        <begin position="327"/>
        <end position="356"/>
    </location>
</feature>
<feature type="compositionally biased region" description="Acidic residues" evidence="1">
    <location>
        <begin position="333"/>
        <end position="356"/>
    </location>
</feature>